<evidence type="ECO:0000313" key="11">
    <source>
        <dbReference type="Proteomes" id="UP001283361"/>
    </source>
</evidence>
<comment type="subcellular location">
    <subcellularLocation>
        <location evidence="1 7">Nucleus</location>
    </subcellularLocation>
</comment>
<feature type="region of interest" description="Disordered" evidence="8">
    <location>
        <begin position="190"/>
        <end position="215"/>
    </location>
</feature>
<evidence type="ECO:0000256" key="8">
    <source>
        <dbReference type="SAM" id="MobiDB-lite"/>
    </source>
</evidence>
<dbReference type="SMART" id="SM00425">
    <property type="entry name" value="TBOX"/>
    <property type="match status" value="1"/>
</dbReference>
<dbReference type="GO" id="GO:0001708">
    <property type="term" value="P:cell fate specification"/>
    <property type="evidence" value="ECO:0007669"/>
    <property type="project" value="TreeGrafter"/>
</dbReference>
<reference evidence="10" key="1">
    <citation type="journal article" date="2023" name="G3 (Bethesda)">
        <title>A reference genome for the long-term kleptoplast-retaining sea slug Elysia crispata morphotype clarki.</title>
        <authorList>
            <person name="Eastman K.E."/>
            <person name="Pendleton A.L."/>
            <person name="Shaikh M.A."/>
            <person name="Suttiyut T."/>
            <person name="Ogas R."/>
            <person name="Tomko P."/>
            <person name="Gavelis G."/>
            <person name="Widhalm J.R."/>
            <person name="Wisecaver J.H."/>
        </authorList>
    </citation>
    <scope>NUCLEOTIDE SEQUENCE</scope>
    <source>
        <strain evidence="10">ECLA1</strain>
    </source>
</reference>
<keyword evidence="2" id="KW-0217">Developmental protein</keyword>
<proteinExistence type="predicted"/>
<dbReference type="PROSITE" id="PS50252">
    <property type="entry name" value="TBOX_3"/>
    <property type="match status" value="1"/>
</dbReference>
<gene>
    <name evidence="10" type="ORF">RRG08_038278</name>
</gene>
<feature type="domain" description="T-box" evidence="9">
    <location>
        <begin position="31"/>
        <end position="195"/>
    </location>
</feature>
<dbReference type="SUPFAM" id="SSF49417">
    <property type="entry name" value="p53-like transcription factors"/>
    <property type="match status" value="1"/>
</dbReference>
<comment type="caution">
    <text evidence="7">Lacks conserved residue(s) required for the propagation of feature annotation.</text>
</comment>
<evidence type="ECO:0000259" key="9">
    <source>
        <dbReference type="PROSITE" id="PS50252"/>
    </source>
</evidence>
<dbReference type="PROSITE" id="PS01264">
    <property type="entry name" value="TBOX_2"/>
    <property type="match status" value="1"/>
</dbReference>
<name>A0AAE1E1S1_9GAST</name>
<feature type="compositionally biased region" description="Basic and acidic residues" evidence="8">
    <location>
        <begin position="336"/>
        <end position="353"/>
    </location>
</feature>
<evidence type="ECO:0000256" key="1">
    <source>
        <dbReference type="ARBA" id="ARBA00004123"/>
    </source>
</evidence>
<evidence type="ECO:0000256" key="4">
    <source>
        <dbReference type="ARBA" id="ARBA00023125"/>
    </source>
</evidence>
<comment type="caution">
    <text evidence="10">The sequence shown here is derived from an EMBL/GenBank/DDBJ whole genome shotgun (WGS) entry which is preliminary data.</text>
</comment>
<protein>
    <recommendedName>
        <fullName evidence="9">T-box domain-containing protein</fullName>
    </recommendedName>
</protein>
<feature type="compositionally biased region" description="Polar residues" evidence="8">
    <location>
        <begin position="493"/>
        <end position="504"/>
    </location>
</feature>
<dbReference type="Pfam" id="PF00907">
    <property type="entry name" value="T-box"/>
    <property type="match status" value="1"/>
</dbReference>
<dbReference type="InterPro" id="IPR002070">
    <property type="entry name" value="TF_Brachyury"/>
</dbReference>
<keyword evidence="3" id="KW-0805">Transcription regulation</keyword>
<dbReference type="GO" id="GO:0045893">
    <property type="term" value="P:positive regulation of DNA-templated transcription"/>
    <property type="evidence" value="ECO:0007669"/>
    <property type="project" value="InterPro"/>
</dbReference>
<dbReference type="GO" id="GO:0005634">
    <property type="term" value="C:nucleus"/>
    <property type="evidence" value="ECO:0007669"/>
    <property type="project" value="UniProtKB-SubCell"/>
</dbReference>
<dbReference type="PANTHER" id="PTHR11267">
    <property type="entry name" value="T-BOX PROTEIN-RELATED"/>
    <property type="match status" value="1"/>
</dbReference>
<dbReference type="Proteomes" id="UP001283361">
    <property type="component" value="Unassembled WGS sequence"/>
</dbReference>
<feature type="region of interest" description="Disordered" evidence="8">
    <location>
        <begin position="313"/>
        <end position="516"/>
    </location>
</feature>
<dbReference type="GO" id="GO:0000785">
    <property type="term" value="C:chromatin"/>
    <property type="evidence" value="ECO:0007669"/>
    <property type="project" value="TreeGrafter"/>
</dbReference>
<dbReference type="Gene3D" id="2.60.40.820">
    <property type="entry name" value="Transcription factor, T-box"/>
    <property type="match status" value="1"/>
</dbReference>
<dbReference type="PRINTS" id="PR00937">
    <property type="entry name" value="TBOX"/>
</dbReference>
<dbReference type="GO" id="GO:0000978">
    <property type="term" value="F:RNA polymerase II cis-regulatory region sequence-specific DNA binding"/>
    <property type="evidence" value="ECO:0007669"/>
    <property type="project" value="InterPro"/>
</dbReference>
<feature type="compositionally biased region" description="Low complexity" evidence="8">
    <location>
        <begin position="463"/>
        <end position="473"/>
    </location>
</feature>
<dbReference type="PANTHER" id="PTHR11267:SF181">
    <property type="entry name" value="OPTOMOTOR-BLIND PROTEIN"/>
    <property type="match status" value="1"/>
</dbReference>
<feature type="compositionally biased region" description="Low complexity" evidence="8">
    <location>
        <begin position="676"/>
        <end position="689"/>
    </location>
</feature>
<evidence type="ECO:0000256" key="7">
    <source>
        <dbReference type="PROSITE-ProRule" id="PRU00201"/>
    </source>
</evidence>
<dbReference type="InterPro" id="IPR036960">
    <property type="entry name" value="T-box_sf"/>
</dbReference>
<evidence type="ECO:0000256" key="2">
    <source>
        <dbReference type="ARBA" id="ARBA00022473"/>
    </source>
</evidence>
<keyword evidence="4 7" id="KW-0238">DNA-binding</keyword>
<dbReference type="GO" id="GO:0000981">
    <property type="term" value="F:DNA-binding transcription factor activity, RNA polymerase II-specific"/>
    <property type="evidence" value="ECO:0007669"/>
    <property type="project" value="TreeGrafter"/>
</dbReference>
<evidence type="ECO:0000256" key="3">
    <source>
        <dbReference type="ARBA" id="ARBA00023015"/>
    </source>
</evidence>
<dbReference type="EMBL" id="JAWDGP010001519">
    <property type="protein sequence ID" value="KAK3790787.1"/>
    <property type="molecule type" value="Genomic_DNA"/>
</dbReference>
<feature type="compositionally biased region" description="Polar residues" evidence="8">
    <location>
        <begin position="421"/>
        <end position="430"/>
    </location>
</feature>
<evidence type="ECO:0000256" key="5">
    <source>
        <dbReference type="ARBA" id="ARBA00023163"/>
    </source>
</evidence>
<evidence type="ECO:0000313" key="10">
    <source>
        <dbReference type="EMBL" id="KAK3790787.1"/>
    </source>
</evidence>
<dbReference type="InterPro" id="IPR001699">
    <property type="entry name" value="TF_T-box"/>
</dbReference>
<evidence type="ECO:0000256" key="6">
    <source>
        <dbReference type="ARBA" id="ARBA00023242"/>
    </source>
</evidence>
<keyword evidence="6 7" id="KW-0539">Nucleus</keyword>
<feature type="region of interest" description="Disordered" evidence="8">
    <location>
        <begin position="676"/>
        <end position="714"/>
    </location>
</feature>
<dbReference type="PRINTS" id="PR00938">
    <property type="entry name" value="BRACHYURY"/>
</dbReference>
<keyword evidence="5" id="KW-0804">Transcription</keyword>
<dbReference type="AlphaFoldDB" id="A0AAE1E1S1"/>
<dbReference type="FunFam" id="2.60.40.820:FF:000010">
    <property type="entry name" value="T-box transcription factor TBX6"/>
    <property type="match status" value="1"/>
</dbReference>
<organism evidence="10 11">
    <name type="scientific">Elysia crispata</name>
    <name type="common">lettuce slug</name>
    <dbReference type="NCBI Taxonomy" id="231223"/>
    <lineage>
        <taxon>Eukaryota</taxon>
        <taxon>Metazoa</taxon>
        <taxon>Spiralia</taxon>
        <taxon>Lophotrochozoa</taxon>
        <taxon>Mollusca</taxon>
        <taxon>Gastropoda</taxon>
        <taxon>Heterobranchia</taxon>
        <taxon>Euthyneura</taxon>
        <taxon>Panpulmonata</taxon>
        <taxon>Sacoglossa</taxon>
        <taxon>Placobranchoidea</taxon>
        <taxon>Plakobranchidae</taxon>
        <taxon>Elysia</taxon>
    </lineage>
</organism>
<sequence length="714" mass="77767">MFYDTWPAPDSVWRAIVHGPLQASAPNKQLTKFYLYSPTRRMFPPYKVRISGLDLKAKYMLLLDIVSVDDCRYKFHNGKWTVAGKADPEMPRRCYIHPDSPCSGEQWMQKVVSFHKLKLTNNISDKSGYTILNSMHKYQPRLHLVRTDDILKIPLSPYRSFVFRETVFIAVTAYQNEKITQMKIDNNPFAKGFRDTGGGKREKKRPSAGGDGPDLACESFREDVEDISHSPNPCGAARSLSHGAATGRYFHHPENSVEDGHNDNIMCHAATAAAAAAAAHLLSDRLRAYFSNGYGEGSVDSTPATSLLHHLSAAHHNRKSPDNQVSRRRRSSAVLEEPRAVGDGDKCPADSTKKVKSMPDQGRVSPDSSTQVRSSVMSSAATTAAASMPSPSSPAKPWPSHEESMKISSSSITIRGEVTPKPNSNTSLSSPAPCKTPDGEKPLVSDTAGPALSFPVSVMLNDSSSPQSSPSRSPVKDTPQTLAPSSSPQSSPVQATEKNASQKLAPSPHGAFPLPAAPQHLQLGYAQAHLQQYLRTAAVASAQLEGKSVAQKYYMPATTTSSPMNPLLHHHQLLQACGLAPPNVSTPEFSGTMVASSSYLTAHLSLLNSHLLHQNLLPLQANAFSPYPCYAQFFNRHPTDRFNNKSNIHPDLIQDGHFGEKEKGEIVKHPILSSSSSTFSLSASFPSPAQLEPRSRERAVASPGYDSHKNNNPM</sequence>
<dbReference type="InterPro" id="IPR046360">
    <property type="entry name" value="T-box_DNA-bd"/>
</dbReference>
<dbReference type="InterPro" id="IPR018186">
    <property type="entry name" value="TF_T-box_CS"/>
</dbReference>
<accession>A0AAE1E1S1</accession>
<keyword evidence="11" id="KW-1185">Reference proteome</keyword>
<dbReference type="InterPro" id="IPR008967">
    <property type="entry name" value="p53-like_TF_DNA-bd_sf"/>
</dbReference>
<feature type="compositionally biased region" description="Low complexity" evidence="8">
    <location>
        <begin position="368"/>
        <end position="390"/>
    </location>
</feature>